<dbReference type="AlphaFoldDB" id="A0A2A3X4B3"/>
<sequence length="222" mass="24658">MKLPDVIADPELDASVTEEGTSAEFTTTFANPDEAVFETGTDDDVDIEVVKNDEGEQSVVLTNSKGDLVGGIAIEEAHTADGNQVSPELSIEGSRVIQTFKDKQNNVDEPVTVKAYASTVWYKRGWVTKKSGKKYIVNVDPTKLGRKQIAWNTHKTHVKHAKKVLGAANTKKYWNYNIEQQFVCHVVGAWFPSGVYNMESWQPSLAWGKIANPVDRCNRSKK</sequence>
<organism evidence="1 2">
    <name type="scientific">Brevibacterium aurantiacum</name>
    <dbReference type="NCBI Taxonomy" id="273384"/>
    <lineage>
        <taxon>Bacteria</taxon>
        <taxon>Bacillati</taxon>
        <taxon>Actinomycetota</taxon>
        <taxon>Actinomycetes</taxon>
        <taxon>Micrococcales</taxon>
        <taxon>Brevibacteriaceae</taxon>
        <taxon>Brevibacterium</taxon>
    </lineage>
</organism>
<protein>
    <submittedName>
        <fullName evidence="1">Uncharacterized protein</fullName>
    </submittedName>
</protein>
<reference evidence="1 2" key="1">
    <citation type="journal article" date="2017" name="Elife">
        <title>Extensive horizontal gene transfer in cheese-associated bacteria.</title>
        <authorList>
            <person name="Bonham K.S."/>
            <person name="Wolfe B.E."/>
            <person name="Dutton R.J."/>
        </authorList>
    </citation>
    <scope>NUCLEOTIDE SEQUENCE [LARGE SCALE GENOMIC DNA]</scope>
    <source>
        <strain evidence="1 2">JB5</strain>
    </source>
</reference>
<name>A0A2A3X4B3_BREAU</name>
<gene>
    <name evidence="1" type="ORF">CIK79_09475</name>
</gene>
<evidence type="ECO:0000313" key="2">
    <source>
        <dbReference type="Proteomes" id="UP000218377"/>
    </source>
</evidence>
<dbReference type="Proteomes" id="UP000218377">
    <property type="component" value="Unassembled WGS sequence"/>
</dbReference>
<evidence type="ECO:0000313" key="1">
    <source>
        <dbReference type="EMBL" id="PCC18499.1"/>
    </source>
</evidence>
<accession>A0A2A3X4B3</accession>
<proteinExistence type="predicted"/>
<comment type="caution">
    <text evidence="1">The sequence shown here is derived from an EMBL/GenBank/DDBJ whole genome shotgun (WGS) entry which is preliminary data.</text>
</comment>
<dbReference type="EMBL" id="NRGX01000001">
    <property type="protein sequence ID" value="PCC18499.1"/>
    <property type="molecule type" value="Genomic_DNA"/>
</dbReference>